<dbReference type="GO" id="GO:0034058">
    <property type="term" value="P:endosomal vesicle fusion"/>
    <property type="evidence" value="ECO:0007669"/>
    <property type="project" value="TreeGrafter"/>
</dbReference>
<dbReference type="Proteomes" id="UP001310594">
    <property type="component" value="Unassembled WGS sequence"/>
</dbReference>
<dbReference type="InterPro" id="IPR015943">
    <property type="entry name" value="WD40/YVTN_repeat-like_dom_sf"/>
</dbReference>
<feature type="region of interest" description="Disordered" evidence="1">
    <location>
        <begin position="114"/>
        <end position="148"/>
    </location>
</feature>
<feature type="domain" description="Vps41 beta-propeller" evidence="2">
    <location>
        <begin position="391"/>
        <end position="519"/>
    </location>
</feature>
<dbReference type="GO" id="GO:0006623">
    <property type="term" value="P:protein targeting to vacuole"/>
    <property type="evidence" value="ECO:0007669"/>
    <property type="project" value="InterPro"/>
</dbReference>
<feature type="region of interest" description="Disordered" evidence="1">
    <location>
        <begin position="1"/>
        <end position="53"/>
    </location>
</feature>
<dbReference type="PANTHER" id="PTHR12616">
    <property type="entry name" value="VACUOLAR PROTEIN SORTING VPS41"/>
    <property type="match status" value="1"/>
</dbReference>
<feature type="region of interest" description="Disordered" evidence="1">
    <location>
        <begin position="456"/>
        <end position="482"/>
    </location>
</feature>
<dbReference type="GO" id="GO:0030897">
    <property type="term" value="C:HOPS complex"/>
    <property type="evidence" value="ECO:0007669"/>
    <property type="project" value="TreeGrafter"/>
</dbReference>
<comment type="caution">
    <text evidence="3">The sequence shown here is derived from an EMBL/GenBank/DDBJ whole genome shotgun (WGS) entry which is preliminary data.</text>
</comment>
<dbReference type="SUPFAM" id="SSF50978">
    <property type="entry name" value="WD40 repeat-like"/>
    <property type="match status" value="1"/>
</dbReference>
<evidence type="ECO:0000313" key="3">
    <source>
        <dbReference type="EMBL" id="KAK5690439.1"/>
    </source>
</evidence>
<sequence length="1293" mass="141015">MSATDGHASQPSTPTVAEKDEPAQNGKTEDAKLDGAGEEEEDEDDEEDEEPKLKYAKLTGSLPGVYRNGDSTSAFALAGDKMVLGTHSGSVHVLSLPSLQGLRSWRAHTATITSVSVSPTPPPPTIVRSEKGETSVLTAGGSPAPSIRRQPTQAQSIRQPPQAVPSTPSNLIYIATSSLDGHVCVSSLIDQKDVQLRNFARPVNAVGLSPDYRNDRSYLSGGLAGQLVLTVGGKAGVSEDANTNSGLAGASSGWLGTLTGGLAGGSTGKDTVLHSGEGSIATIKWSRSGKWVVWVNEEGIKIMRSHLRLDSEQAEDAWKRIAHASRPNKKNWAGMAAVWKARCEWVNEKTLEEDVVGAEESREPVSSAAKTNGNGTVKSTASVAKRVKRIEKLVVGWGDTAWLLHVHEGGTSHNGLRQVGSADIVHKLQFRDCIVSGISLYTPSLVAILAYRTRDDDDKPIDTPNDTPSKAGGRQRHRKTGLAPQLRLVNIKDGEEVDVDELSISRFETLSAQDYHLGTFYMPAPLPEKAVKDQGSGALRAVWEASGGGYAERLFTSGASVMSGGSSSAGDDRGARVSVTSPKSSLQGVTATAPARKAIDAHPYMESAGLKLVIQSPYDCVLSIKRDLADHLEWLVEHEKYAEAWRLLDERPEILDTGDRQQNYNSSASQPGTPSQSNHNASLADFFADRSDTQSYTVNGAPGYNAASQQEKRRIGELWLQQLTAALQWQEAGRVAGQVLGTSSRWEHWVMTFAQADRFDDVTPFIPSGAQTVLPSLVYELVLGHYIQADRQRLRDLLEVWDPVDLGYDVGSVVTAIEEKLKAGEVEDESVDWKILMEALAKLYLACGRSREALRCYVRTQNADAAMGLIKDGGLVEAIGEDIPGLLMLRVTREQMRSATLSELEEASTEALHLLVEEAHRGTIPPVTVIQQLERRGPPFQPFLFFYLRSLWNGPPEKDQQQAPRRGKYDRRIDEGHALVEDHADLAVRLFAAYDRNLLLVFLRASEVYSYERAAALCEQKHYIPELVYILSKTGQTKRALHLIIGELGDVKQAIEFAKANGELWDDLLEYSMDKPRFIKGLLEEVGTSFVEPVDIVRRIPEGLEIEGLREGIQKLVREYEIQYSISEGVARVLRGEVAVGMDTLRAGRRKAVRFEVVLDRHEPGDIDVAAKDVPTTVPEGQEVLPVAKRKVATKSVKPGHCVGCGDGFSEDEREPLLGFACRHVYHLSCLLRANPDTSDEDEIERLLSQWRTTGQDDSGYSGRSVGAKVAHAHVIKNAVQGGCQHCVVPDGA</sequence>
<feature type="region of interest" description="Disordered" evidence="1">
    <location>
        <begin position="658"/>
        <end position="680"/>
    </location>
</feature>
<gene>
    <name evidence="3" type="primary">VPS41</name>
    <name evidence="3" type="ORF">LTR97_012307</name>
</gene>
<dbReference type="InterPro" id="IPR036322">
    <property type="entry name" value="WD40_repeat_dom_sf"/>
</dbReference>
<feature type="region of interest" description="Disordered" evidence="1">
    <location>
        <begin position="357"/>
        <end position="380"/>
    </location>
</feature>
<dbReference type="Gene3D" id="2.130.10.10">
    <property type="entry name" value="YVTN repeat-like/Quinoprotein amine dehydrogenase"/>
    <property type="match status" value="1"/>
</dbReference>
<dbReference type="Pfam" id="PF23556">
    <property type="entry name" value="TPR_Vps41"/>
    <property type="match status" value="1"/>
</dbReference>
<protein>
    <submittedName>
        <fullName evidence="3">Vacuolar protein sorting-associated protein 41</fullName>
    </submittedName>
</protein>
<dbReference type="EMBL" id="JAVRQU010000025">
    <property type="protein sequence ID" value="KAK5690439.1"/>
    <property type="molecule type" value="Genomic_DNA"/>
</dbReference>
<dbReference type="InterPro" id="IPR011990">
    <property type="entry name" value="TPR-like_helical_dom_sf"/>
</dbReference>
<dbReference type="GO" id="GO:0009267">
    <property type="term" value="P:cellular response to starvation"/>
    <property type="evidence" value="ECO:0007669"/>
    <property type="project" value="TreeGrafter"/>
</dbReference>
<proteinExistence type="predicted"/>
<reference evidence="3" key="1">
    <citation type="submission" date="2023-08" db="EMBL/GenBank/DDBJ databases">
        <title>Black Yeasts Isolated from many extreme environments.</title>
        <authorList>
            <person name="Coleine C."/>
            <person name="Stajich J.E."/>
            <person name="Selbmann L."/>
        </authorList>
    </citation>
    <scope>NUCLEOTIDE SEQUENCE</scope>
    <source>
        <strain evidence="3">CCFEE 5810</strain>
    </source>
</reference>
<feature type="compositionally biased region" description="Polar residues" evidence="1">
    <location>
        <begin position="368"/>
        <end position="380"/>
    </location>
</feature>
<dbReference type="InterPro" id="IPR057780">
    <property type="entry name" value="Beta-prop_Vps41"/>
</dbReference>
<feature type="compositionally biased region" description="Basic and acidic residues" evidence="1">
    <location>
        <begin position="17"/>
        <end position="35"/>
    </location>
</feature>
<dbReference type="GO" id="GO:0016236">
    <property type="term" value="P:macroautophagy"/>
    <property type="evidence" value="ECO:0007669"/>
    <property type="project" value="TreeGrafter"/>
</dbReference>
<evidence type="ECO:0000259" key="2">
    <source>
        <dbReference type="Pfam" id="PF23411"/>
    </source>
</evidence>
<organism evidence="3 4">
    <name type="scientific">Elasticomyces elasticus</name>
    <dbReference type="NCBI Taxonomy" id="574655"/>
    <lineage>
        <taxon>Eukaryota</taxon>
        <taxon>Fungi</taxon>
        <taxon>Dikarya</taxon>
        <taxon>Ascomycota</taxon>
        <taxon>Pezizomycotina</taxon>
        <taxon>Dothideomycetes</taxon>
        <taxon>Dothideomycetidae</taxon>
        <taxon>Mycosphaerellales</taxon>
        <taxon>Teratosphaeriaceae</taxon>
        <taxon>Elasticomyces</taxon>
    </lineage>
</organism>
<name>A0AAN7ZZ98_9PEZI</name>
<evidence type="ECO:0000256" key="1">
    <source>
        <dbReference type="SAM" id="MobiDB-lite"/>
    </source>
</evidence>
<dbReference type="Gene3D" id="1.25.40.10">
    <property type="entry name" value="Tetratricopeptide repeat domain"/>
    <property type="match status" value="1"/>
</dbReference>
<accession>A0AAN7ZZ98</accession>
<dbReference type="PANTHER" id="PTHR12616:SF1">
    <property type="entry name" value="VACUOLAR PROTEIN SORTING-ASSOCIATED PROTEIN 41 HOMOLOG"/>
    <property type="match status" value="1"/>
</dbReference>
<dbReference type="Pfam" id="PF23411">
    <property type="entry name" value="Beta-prop_Vps41"/>
    <property type="match status" value="2"/>
</dbReference>
<feature type="compositionally biased region" description="Polar residues" evidence="1">
    <location>
        <begin position="660"/>
        <end position="680"/>
    </location>
</feature>
<feature type="region of interest" description="Disordered" evidence="1">
    <location>
        <begin position="561"/>
        <end position="583"/>
    </location>
</feature>
<dbReference type="GO" id="GO:0005770">
    <property type="term" value="C:late endosome"/>
    <property type="evidence" value="ECO:0007669"/>
    <property type="project" value="TreeGrafter"/>
</dbReference>
<feature type="compositionally biased region" description="Acidic residues" evidence="1">
    <location>
        <begin position="36"/>
        <end position="50"/>
    </location>
</feature>
<feature type="compositionally biased region" description="Polar residues" evidence="1">
    <location>
        <begin position="1"/>
        <end position="15"/>
    </location>
</feature>
<evidence type="ECO:0000313" key="4">
    <source>
        <dbReference type="Proteomes" id="UP001310594"/>
    </source>
</evidence>
<dbReference type="InterPro" id="IPR045111">
    <property type="entry name" value="Vps41/Vps8"/>
</dbReference>
<feature type="domain" description="Vps41 beta-propeller" evidence="2">
    <location>
        <begin position="173"/>
        <end position="230"/>
    </location>
</feature>